<dbReference type="SUPFAM" id="SSF53335">
    <property type="entry name" value="S-adenosyl-L-methionine-dependent methyltransferases"/>
    <property type="match status" value="1"/>
</dbReference>
<gene>
    <name evidence="3" type="ORF">FSZ31_07975</name>
</gene>
<proteinExistence type="predicted"/>
<dbReference type="EMBL" id="VOPY01000002">
    <property type="protein sequence ID" value="TXC68890.1"/>
    <property type="molecule type" value="Genomic_DNA"/>
</dbReference>
<dbReference type="GO" id="GO:0032259">
    <property type="term" value="P:methylation"/>
    <property type="evidence" value="ECO:0007669"/>
    <property type="project" value="UniProtKB-KW"/>
</dbReference>
<protein>
    <submittedName>
        <fullName evidence="3">Methyltransferase domain-containing protein</fullName>
    </submittedName>
</protein>
<dbReference type="PANTHER" id="PTHR43861:SF3">
    <property type="entry name" value="PUTATIVE (AFU_ORTHOLOGUE AFUA_2G14390)-RELATED"/>
    <property type="match status" value="1"/>
</dbReference>
<keyword evidence="4" id="KW-1185">Reference proteome</keyword>
<dbReference type="CDD" id="cd02440">
    <property type="entry name" value="AdoMet_MTases"/>
    <property type="match status" value="1"/>
</dbReference>
<name>A0A5C6U911_9SPHN</name>
<dbReference type="GO" id="GO:0008168">
    <property type="term" value="F:methyltransferase activity"/>
    <property type="evidence" value="ECO:0007669"/>
    <property type="project" value="UniProtKB-KW"/>
</dbReference>
<evidence type="ECO:0000259" key="2">
    <source>
        <dbReference type="Pfam" id="PF13649"/>
    </source>
</evidence>
<dbReference type="Pfam" id="PF13649">
    <property type="entry name" value="Methyltransf_25"/>
    <property type="match status" value="1"/>
</dbReference>
<accession>A0A5C6U911</accession>
<dbReference type="PANTHER" id="PTHR43861">
    <property type="entry name" value="TRANS-ACONITATE 2-METHYLTRANSFERASE-RELATED"/>
    <property type="match status" value="1"/>
</dbReference>
<evidence type="ECO:0000313" key="4">
    <source>
        <dbReference type="Proteomes" id="UP000321129"/>
    </source>
</evidence>
<dbReference type="InterPro" id="IPR029063">
    <property type="entry name" value="SAM-dependent_MTases_sf"/>
</dbReference>
<feature type="domain" description="Methyltransferase" evidence="2">
    <location>
        <begin position="34"/>
        <end position="125"/>
    </location>
</feature>
<keyword evidence="1 3" id="KW-0808">Transferase</keyword>
<dbReference type="RefSeq" id="WP_147122845.1">
    <property type="nucleotide sequence ID" value="NZ_VOPY01000002.1"/>
</dbReference>
<dbReference type="Gene3D" id="3.40.50.150">
    <property type="entry name" value="Vaccinia Virus protein VP39"/>
    <property type="match status" value="1"/>
</dbReference>
<dbReference type="Proteomes" id="UP000321129">
    <property type="component" value="Unassembled WGS sequence"/>
</dbReference>
<keyword evidence="3" id="KW-0489">Methyltransferase</keyword>
<sequence>MWDERYDEGRFAYGDAPNDFLVEGADLLAPGTCLCLAEGQGRNAVWLAGQGWDVTAMDQSQVGMARAQELAQARGVAIRTEVGDLTSYDLGVGRWNTIISIFGHVPSTLRKSVHRRVVAALAPGGTFLLEAYTPAQLDAPGTGGPGDSDMMPTEADLHEELAGLEFLVSRELMRAVNEGEYHHGESAVVQIVARKPKGD</sequence>
<dbReference type="OrthoDB" id="9786503at2"/>
<reference evidence="3 4" key="1">
    <citation type="submission" date="2019-08" db="EMBL/GenBank/DDBJ databases">
        <title>Sphingorhabdus soil sp. nov., isolated from arctic soil.</title>
        <authorList>
            <person name="Liu Y."/>
        </authorList>
    </citation>
    <scope>NUCLEOTIDE SEQUENCE [LARGE SCALE GENOMIC DNA]</scope>
    <source>
        <strain evidence="3 4">D-2Q-5-6</strain>
    </source>
</reference>
<evidence type="ECO:0000313" key="3">
    <source>
        <dbReference type="EMBL" id="TXC68890.1"/>
    </source>
</evidence>
<dbReference type="InterPro" id="IPR041698">
    <property type="entry name" value="Methyltransf_25"/>
</dbReference>
<dbReference type="AlphaFoldDB" id="A0A5C6U911"/>
<comment type="caution">
    <text evidence="3">The sequence shown here is derived from an EMBL/GenBank/DDBJ whole genome shotgun (WGS) entry which is preliminary data.</text>
</comment>
<organism evidence="3 4">
    <name type="scientific">Flavisphingopyxis soli</name>
    <dbReference type="NCBI Taxonomy" id="2601267"/>
    <lineage>
        <taxon>Bacteria</taxon>
        <taxon>Pseudomonadati</taxon>
        <taxon>Pseudomonadota</taxon>
        <taxon>Alphaproteobacteria</taxon>
        <taxon>Sphingomonadales</taxon>
        <taxon>Sphingopyxidaceae</taxon>
        <taxon>Flavisphingopyxis</taxon>
    </lineage>
</organism>
<evidence type="ECO:0000256" key="1">
    <source>
        <dbReference type="ARBA" id="ARBA00022679"/>
    </source>
</evidence>